<organism evidence="1">
    <name type="scientific">Terrestrivirus sp</name>
    <dbReference type="NCBI Taxonomy" id="2487775"/>
    <lineage>
        <taxon>Viruses</taxon>
        <taxon>Varidnaviria</taxon>
        <taxon>Bamfordvirae</taxon>
        <taxon>Nucleocytoviricota</taxon>
        <taxon>Megaviricetes</taxon>
        <taxon>Imitervirales</taxon>
        <taxon>Mimiviridae</taxon>
        <taxon>Klosneuvirinae</taxon>
    </lineage>
</organism>
<evidence type="ECO:0000313" key="1">
    <source>
        <dbReference type="EMBL" id="AYV76157.1"/>
    </source>
</evidence>
<accession>A0A3G4ZMT4</accession>
<sequence>MNIVKPINLSKLFELLFFESKKTDGQRLVELLKNKIPLFMSNVNGYCEEKLGSGFFGDVVSNTISGSVEVEIKNKKIPMDVAIKKIRSQTGTFDVIKHEDNIIVYSDNELSCEAIFFMLVSELWIREITPHVPYLIGAGKCDTVSNSNHIDTAQNISPLKPDTLLINRFVIERHGLLKSITIHNKGINPFINDVPRITKTYLNNLMDLMKYVCLNRRHNKALLPNNIQCDIVELLDGYFISFLHTAHLLWKNYKITLLDQHSRNIFIHWIDKQTYMGTKPLNNIKYIYYKLTNSKNKYIRIPTFGTLLKIGDLGSCISNPVNNLFIVGDLPQVDDSLKHIHKYKTQLPMYIDFMLNINFGLPTDIYDQTIIGKIFHQELFKDLVIYDGYMSNVDKYPSPYDLLLYNPVFDKYRVNSIIDKKNVLII</sequence>
<reference evidence="1" key="1">
    <citation type="submission" date="2018-10" db="EMBL/GenBank/DDBJ databases">
        <title>Hidden diversity of soil giant viruses.</title>
        <authorList>
            <person name="Schulz F."/>
            <person name="Alteio L."/>
            <person name="Goudeau D."/>
            <person name="Ryan E.M."/>
            <person name="Malmstrom R.R."/>
            <person name="Blanchard J."/>
            <person name="Woyke T."/>
        </authorList>
    </citation>
    <scope>NUCLEOTIDE SEQUENCE</scope>
    <source>
        <strain evidence="1">TEV1</strain>
    </source>
</reference>
<gene>
    <name evidence="1" type="ORF">Terrestrivirus4_205</name>
</gene>
<proteinExistence type="predicted"/>
<protein>
    <submittedName>
        <fullName evidence="1">Uncharacterized protein</fullName>
    </submittedName>
</protein>
<name>A0A3G4ZMT4_9VIRU</name>
<dbReference type="EMBL" id="MK071982">
    <property type="protein sequence ID" value="AYV76157.1"/>
    <property type="molecule type" value="Genomic_DNA"/>
</dbReference>